<dbReference type="Gene3D" id="3.30.2010.10">
    <property type="entry name" value="Metalloproteases ('zincins'), catalytic domain"/>
    <property type="match status" value="1"/>
</dbReference>
<evidence type="ECO:0000256" key="7">
    <source>
        <dbReference type="ARBA" id="ARBA00023049"/>
    </source>
</evidence>
<dbReference type="InterPro" id="IPR001199">
    <property type="entry name" value="Cyt_B5-like_heme/steroid-bd"/>
</dbReference>
<dbReference type="GO" id="GO:0046872">
    <property type="term" value="F:metal ion binding"/>
    <property type="evidence" value="ECO:0007669"/>
    <property type="project" value="UniProtKB-UniRule"/>
</dbReference>
<dbReference type="InterPro" id="IPR018506">
    <property type="entry name" value="Cyt_B5_heme-BS"/>
</dbReference>
<dbReference type="GO" id="GO:0034982">
    <property type="term" value="P:mitochondrial protein processing"/>
    <property type="evidence" value="ECO:0007669"/>
    <property type="project" value="TreeGrafter"/>
</dbReference>
<dbReference type="InterPro" id="IPR036400">
    <property type="entry name" value="Cyt_B5-like_heme/steroid_sf"/>
</dbReference>
<evidence type="ECO:0000256" key="2">
    <source>
        <dbReference type="ARBA" id="ARBA00022670"/>
    </source>
</evidence>
<comment type="cofactor">
    <cofactor evidence="8">
        <name>Zn(2+)</name>
        <dbReference type="ChEBI" id="CHEBI:29105"/>
    </cofactor>
    <text evidence="8">Binds 1 zinc ion per subunit.</text>
</comment>
<keyword evidence="4 8" id="KW-0378">Hydrolase</keyword>
<dbReference type="SUPFAM" id="SSF55856">
    <property type="entry name" value="Cytochrome b5-like heme/steroid binding domain"/>
    <property type="match status" value="1"/>
</dbReference>
<comment type="similarity">
    <text evidence="8">Belongs to the peptidase M48 family.</text>
</comment>
<evidence type="ECO:0000313" key="12">
    <source>
        <dbReference type="Proteomes" id="UP001369815"/>
    </source>
</evidence>
<organism evidence="11 12">
    <name type="scientific">Daldinia eschscholtzii</name>
    <dbReference type="NCBI Taxonomy" id="292717"/>
    <lineage>
        <taxon>Eukaryota</taxon>
        <taxon>Fungi</taxon>
        <taxon>Dikarya</taxon>
        <taxon>Ascomycota</taxon>
        <taxon>Pezizomycotina</taxon>
        <taxon>Sordariomycetes</taxon>
        <taxon>Xylariomycetidae</taxon>
        <taxon>Xylariales</taxon>
        <taxon>Hypoxylaceae</taxon>
        <taxon>Daldinia</taxon>
    </lineage>
</organism>
<protein>
    <recommendedName>
        <fullName evidence="10">Cytochrome b5 heme-binding domain-containing protein</fullName>
    </recommendedName>
</protein>
<dbReference type="GO" id="GO:0004222">
    <property type="term" value="F:metalloendopeptidase activity"/>
    <property type="evidence" value="ECO:0007669"/>
    <property type="project" value="InterPro"/>
</dbReference>
<keyword evidence="9" id="KW-0472">Membrane</keyword>
<dbReference type="AlphaFoldDB" id="A0AAX6MEK4"/>
<keyword evidence="1 9" id="KW-0349">Heme</keyword>
<reference evidence="11 12" key="1">
    <citation type="journal article" date="2024" name="Front Chem Biol">
        <title>Unveiling the potential of Daldinia eschscholtzii MFLUCC 19-0629 through bioactivity and bioinformatics studies for enhanced sustainable agriculture production.</title>
        <authorList>
            <person name="Brooks S."/>
            <person name="Weaver J.A."/>
            <person name="Klomchit A."/>
            <person name="Alharthi S.A."/>
            <person name="Onlamun T."/>
            <person name="Nurani R."/>
            <person name="Vong T.K."/>
            <person name="Alberti F."/>
            <person name="Greco C."/>
        </authorList>
    </citation>
    <scope>NUCLEOTIDE SEQUENCE [LARGE SCALE GENOMIC DNA]</scope>
    <source>
        <strain evidence="11">MFLUCC 19-0629</strain>
    </source>
</reference>
<comment type="caution">
    <text evidence="11">The sequence shown here is derived from an EMBL/GenBank/DDBJ whole genome shotgun (WGS) entry which is preliminary data.</text>
</comment>
<dbReference type="PANTHER" id="PTHR22726">
    <property type="entry name" value="METALLOENDOPEPTIDASE OMA1"/>
    <property type="match status" value="1"/>
</dbReference>
<dbReference type="PANTHER" id="PTHR22726:SF1">
    <property type="entry name" value="METALLOENDOPEPTIDASE OMA1, MITOCHONDRIAL"/>
    <property type="match status" value="1"/>
</dbReference>
<evidence type="ECO:0000259" key="10">
    <source>
        <dbReference type="PROSITE" id="PS50255"/>
    </source>
</evidence>
<feature type="transmembrane region" description="Helical" evidence="9">
    <location>
        <begin position="166"/>
        <end position="187"/>
    </location>
</feature>
<evidence type="ECO:0000256" key="5">
    <source>
        <dbReference type="ARBA" id="ARBA00022833"/>
    </source>
</evidence>
<dbReference type="GO" id="GO:0020037">
    <property type="term" value="F:heme binding"/>
    <property type="evidence" value="ECO:0007669"/>
    <property type="project" value="UniProtKB-UniRule"/>
</dbReference>
<name>A0AAX6MEK4_9PEZI</name>
<dbReference type="GO" id="GO:0006515">
    <property type="term" value="P:protein quality control for misfolded or incompletely synthesized proteins"/>
    <property type="evidence" value="ECO:0007669"/>
    <property type="project" value="TreeGrafter"/>
</dbReference>
<dbReference type="SMART" id="SM01117">
    <property type="entry name" value="Cyt-b5"/>
    <property type="match status" value="1"/>
</dbReference>
<evidence type="ECO:0000313" key="11">
    <source>
        <dbReference type="EMBL" id="KAK6950883.1"/>
    </source>
</evidence>
<dbReference type="Gene3D" id="3.10.120.10">
    <property type="entry name" value="Cytochrome b5-like heme/steroid binding domain"/>
    <property type="match status" value="1"/>
</dbReference>
<dbReference type="Proteomes" id="UP001369815">
    <property type="component" value="Unassembled WGS sequence"/>
</dbReference>
<accession>A0AAX6MEK4</accession>
<dbReference type="Pfam" id="PF00173">
    <property type="entry name" value="Cyt-b5"/>
    <property type="match status" value="1"/>
</dbReference>
<dbReference type="CDD" id="cd07331">
    <property type="entry name" value="M48C_Oma1_like"/>
    <property type="match status" value="1"/>
</dbReference>
<dbReference type="PROSITE" id="PS50255">
    <property type="entry name" value="CYTOCHROME_B5_2"/>
    <property type="match status" value="1"/>
</dbReference>
<evidence type="ECO:0000256" key="3">
    <source>
        <dbReference type="ARBA" id="ARBA00022723"/>
    </source>
</evidence>
<dbReference type="Pfam" id="PF01435">
    <property type="entry name" value="Peptidase_M48"/>
    <property type="match status" value="1"/>
</dbReference>
<feature type="domain" description="Cytochrome b5 heme-binding" evidence="10">
    <location>
        <begin position="302"/>
        <end position="379"/>
    </location>
</feature>
<comment type="similarity">
    <text evidence="9">Belongs to the cytochrome b5 family.</text>
</comment>
<evidence type="ECO:0000256" key="6">
    <source>
        <dbReference type="ARBA" id="ARBA00023004"/>
    </source>
</evidence>
<dbReference type="InterPro" id="IPR051156">
    <property type="entry name" value="Mito/Outer_Membr_Metalloprot"/>
</dbReference>
<keyword evidence="12" id="KW-1185">Reference proteome</keyword>
<dbReference type="PROSITE" id="PS00191">
    <property type="entry name" value="CYTOCHROME_B5_1"/>
    <property type="match status" value="1"/>
</dbReference>
<keyword evidence="5 8" id="KW-0862">Zinc</keyword>
<keyword evidence="9" id="KW-0812">Transmembrane</keyword>
<evidence type="ECO:0000256" key="9">
    <source>
        <dbReference type="RuleBase" id="RU362121"/>
    </source>
</evidence>
<dbReference type="GO" id="GO:0005743">
    <property type="term" value="C:mitochondrial inner membrane"/>
    <property type="evidence" value="ECO:0007669"/>
    <property type="project" value="TreeGrafter"/>
</dbReference>
<keyword evidence="3 9" id="KW-0479">Metal-binding</keyword>
<evidence type="ECO:0000256" key="1">
    <source>
        <dbReference type="ARBA" id="ARBA00022617"/>
    </source>
</evidence>
<keyword evidence="7 8" id="KW-0482">Metalloprotease</keyword>
<keyword evidence="2 8" id="KW-0645">Protease</keyword>
<dbReference type="EMBL" id="JBANMG010000007">
    <property type="protein sequence ID" value="KAK6950883.1"/>
    <property type="molecule type" value="Genomic_DNA"/>
</dbReference>
<evidence type="ECO:0000256" key="4">
    <source>
        <dbReference type="ARBA" id="ARBA00022801"/>
    </source>
</evidence>
<gene>
    <name evidence="11" type="ORF">Daesc_007411</name>
</gene>
<proteinExistence type="inferred from homology"/>
<sequence>MQSHEWPVPPSTHTIIVLSAAAAVVFYFSNIQTVPVSGRRRFNCFSEESVEAASEAQVKRLIWEVERSGGRFLSDWDPRMAMVKRVMRKLIPVSGMEDSKWEIRVIDDPHTANAFVLPGGKVFVFSGLIPIARNEDGLATVLGHEIAHNLAGHVAERMSGQIGINVLLYSLILLTGGIAILGTQLIGSTVLDLLFARPMGRMQEREADYIGLMMMAEACYDPREAIGFWKRMERAQQGEPPEWLSTHPSNFNRLQKIAEWMPTALEKMQQSDCQGTSTFADLFRRAMAQAQYSAEFHISTMSKSFTAKEVAEHKDEKTGMYIIVDSGVYDITNFLDEHPGGAKILKRMAGKNATKQFWKYHGKNVLEKYGGKLKVGELAETAKL</sequence>
<comment type="caution">
    <text evidence="9">Lacks conserved residue(s) required for the propagation of feature annotation.</text>
</comment>
<keyword evidence="6 9" id="KW-0408">Iron</keyword>
<keyword evidence="9" id="KW-1133">Transmembrane helix</keyword>
<feature type="transmembrane region" description="Helical" evidence="9">
    <location>
        <begin position="12"/>
        <end position="31"/>
    </location>
</feature>
<evidence type="ECO:0000256" key="8">
    <source>
        <dbReference type="RuleBase" id="RU003983"/>
    </source>
</evidence>
<dbReference type="InterPro" id="IPR001915">
    <property type="entry name" value="Peptidase_M48"/>
</dbReference>